<dbReference type="PROSITE" id="PS00758">
    <property type="entry name" value="ARGE_DAPE_CPG2_1"/>
    <property type="match status" value="1"/>
</dbReference>
<protein>
    <submittedName>
        <fullName evidence="7">Zn-dependent exopeptidase</fullName>
    </submittedName>
</protein>
<dbReference type="InterPro" id="IPR036264">
    <property type="entry name" value="Bact_exopeptidase_dim_dom"/>
</dbReference>
<evidence type="ECO:0000256" key="2">
    <source>
        <dbReference type="ARBA" id="ARBA00006247"/>
    </source>
</evidence>
<dbReference type="EMBL" id="MU006089">
    <property type="protein sequence ID" value="KAF2842864.1"/>
    <property type="molecule type" value="Genomic_DNA"/>
</dbReference>
<comment type="similarity">
    <text evidence="2">Belongs to the peptidase M20A family.</text>
</comment>
<dbReference type="Gene3D" id="3.30.70.360">
    <property type="match status" value="1"/>
</dbReference>
<dbReference type="Pfam" id="PF07687">
    <property type="entry name" value="M20_dimer"/>
    <property type="match status" value="1"/>
</dbReference>
<gene>
    <name evidence="7" type="ORF">M501DRAFT_1005588</name>
</gene>
<keyword evidence="8" id="KW-1185">Reference proteome</keyword>
<dbReference type="Proteomes" id="UP000799429">
    <property type="component" value="Unassembled WGS sequence"/>
</dbReference>
<evidence type="ECO:0000256" key="1">
    <source>
        <dbReference type="ARBA" id="ARBA00001947"/>
    </source>
</evidence>
<dbReference type="PANTHER" id="PTHR43808">
    <property type="entry name" value="ACETYLORNITHINE DEACETYLASE"/>
    <property type="match status" value="1"/>
</dbReference>
<dbReference type="CDD" id="cd05652">
    <property type="entry name" value="M20_ArgE_DapE-like_fungal"/>
    <property type="match status" value="1"/>
</dbReference>
<dbReference type="PANTHER" id="PTHR43808:SF8">
    <property type="entry name" value="PEPTIDASE M20 DIMERISATION DOMAIN-CONTAINING PROTEIN"/>
    <property type="match status" value="1"/>
</dbReference>
<proteinExistence type="inferred from homology"/>
<dbReference type="Gene3D" id="3.40.630.10">
    <property type="entry name" value="Zn peptidases"/>
    <property type="match status" value="1"/>
</dbReference>
<evidence type="ECO:0000256" key="3">
    <source>
        <dbReference type="ARBA" id="ARBA00022723"/>
    </source>
</evidence>
<comment type="cofactor">
    <cofactor evidence="1">
        <name>Zn(2+)</name>
        <dbReference type="ChEBI" id="CHEBI:29105"/>
    </cofactor>
</comment>
<sequence>MDLLCLIQSIRTTRNRNNELLYLHKRLVEIQSISGYEESVGLFLKAYLEEQNFTVELQEVENKRYNVLAWPGETKNTSVLLTSHIDTVPPYIQYNRNSTHISGRGSVDAKASVAAQIIAARNILKNDTSASLSLLYVIAEETTGLGMRTFSSNNTHPYRAVIFGEPTESALVAGHKGNVWLTLRVKGRAAHSGYPWLGLSATEVLVEALGVIKSLEKMGAFPSSDKYRNTTVNIGHMTGGVAANVVAETAEADVAVRLAAGTPDDFINIVEGGLEETGKWVKEKGGELEVVWTNRGYPPIDCACDVKGFECITVNYGTDVPWLEGDHKRYLYGPGTIFVAHSDHEAIAVKELEKAVGDYEKLILAALEEKSAPWNFWEM</sequence>
<accession>A0A9P4VWM6</accession>
<evidence type="ECO:0000259" key="6">
    <source>
        <dbReference type="Pfam" id="PF07687"/>
    </source>
</evidence>
<dbReference type="Pfam" id="PF01546">
    <property type="entry name" value="Peptidase_M20"/>
    <property type="match status" value="1"/>
</dbReference>
<dbReference type="InterPro" id="IPR001261">
    <property type="entry name" value="ArgE/DapE_CS"/>
</dbReference>
<dbReference type="AlphaFoldDB" id="A0A9P4VWM6"/>
<keyword evidence="3" id="KW-0479">Metal-binding</keyword>
<dbReference type="SUPFAM" id="SSF53187">
    <property type="entry name" value="Zn-dependent exopeptidases"/>
    <property type="match status" value="1"/>
</dbReference>
<evidence type="ECO:0000313" key="8">
    <source>
        <dbReference type="Proteomes" id="UP000799429"/>
    </source>
</evidence>
<dbReference type="GO" id="GO:0046872">
    <property type="term" value="F:metal ion binding"/>
    <property type="evidence" value="ECO:0007669"/>
    <property type="project" value="UniProtKB-KW"/>
</dbReference>
<dbReference type="InterPro" id="IPR002933">
    <property type="entry name" value="Peptidase_M20"/>
</dbReference>
<organism evidence="7 8">
    <name type="scientific">Patellaria atrata CBS 101060</name>
    <dbReference type="NCBI Taxonomy" id="1346257"/>
    <lineage>
        <taxon>Eukaryota</taxon>
        <taxon>Fungi</taxon>
        <taxon>Dikarya</taxon>
        <taxon>Ascomycota</taxon>
        <taxon>Pezizomycotina</taxon>
        <taxon>Dothideomycetes</taxon>
        <taxon>Dothideomycetes incertae sedis</taxon>
        <taxon>Patellariales</taxon>
        <taxon>Patellariaceae</taxon>
        <taxon>Patellaria</taxon>
    </lineage>
</organism>
<dbReference type="GO" id="GO:0016787">
    <property type="term" value="F:hydrolase activity"/>
    <property type="evidence" value="ECO:0007669"/>
    <property type="project" value="UniProtKB-KW"/>
</dbReference>
<evidence type="ECO:0000256" key="4">
    <source>
        <dbReference type="ARBA" id="ARBA00022801"/>
    </source>
</evidence>
<feature type="domain" description="Peptidase M20 dimerisation" evidence="6">
    <location>
        <begin position="174"/>
        <end position="274"/>
    </location>
</feature>
<comment type="caution">
    <text evidence="7">The sequence shown here is derived from an EMBL/GenBank/DDBJ whole genome shotgun (WGS) entry which is preliminary data.</text>
</comment>
<dbReference type="SUPFAM" id="SSF55031">
    <property type="entry name" value="Bacterial exopeptidase dimerisation domain"/>
    <property type="match status" value="1"/>
</dbReference>
<dbReference type="InterPro" id="IPR011650">
    <property type="entry name" value="Peptidase_M20_dimer"/>
</dbReference>
<evidence type="ECO:0000313" key="7">
    <source>
        <dbReference type="EMBL" id="KAF2842864.1"/>
    </source>
</evidence>
<keyword evidence="5" id="KW-0862">Zinc</keyword>
<keyword evidence="4" id="KW-0378">Hydrolase</keyword>
<reference evidence="7" key="1">
    <citation type="journal article" date="2020" name="Stud. Mycol.">
        <title>101 Dothideomycetes genomes: a test case for predicting lifestyles and emergence of pathogens.</title>
        <authorList>
            <person name="Haridas S."/>
            <person name="Albert R."/>
            <person name="Binder M."/>
            <person name="Bloem J."/>
            <person name="Labutti K."/>
            <person name="Salamov A."/>
            <person name="Andreopoulos B."/>
            <person name="Baker S."/>
            <person name="Barry K."/>
            <person name="Bills G."/>
            <person name="Bluhm B."/>
            <person name="Cannon C."/>
            <person name="Castanera R."/>
            <person name="Culley D."/>
            <person name="Daum C."/>
            <person name="Ezra D."/>
            <person name="Gonzalez J."/>
            <person name="Henrissat B."/>
            <person name="Kuo A."/>
            <person name="Liang C."/>
            <person name="Lipzen A."/>
            <person name="Lutzoni F."/>
            <person name="Magnuson J."/>
            <person name="Mondo S."/>
            <person name="Nolan M."/>
            <person name="Ohm R."/>
            <person name="Pangilinan J."/>
            <person name="Park H.-J."/>
            <person name="Ramirez L."/>
            <person name="Alfaro M."/>
            <person name="Sun H."/>
            <person name="Tritt A."/>
            <person name="Yoshinaga Y."/>
            <person name="Zwiers L.-H."/>
            <person name="Turgeon B."/>
            <person name="Goodwin S."/>
            <person name="Spatafora J."/>
            <person name="Crous P."/>
            <person name="Grigoriev I."/>
        </authorList>
    </citation>
    <scope>NUCLEOTIDE SEQUENCE</scope>
    <source>
        <strain evidence="7">CBS 101060</strain>
    </source>
</reference>
<evidence type="ECO:0000256" key="5">
    <source>
        <dbReference type="ARBA" id="ARBA00022833"/>
    </source>
</evidence>
<dbReference type="InterPro" id="IPR050072">
    <property type="entry name" value="Peptidase_M20A"/>
</dbReference>
<dbReference type="OrthoDB" id="3064516at2759"/>
<name>A0A9P4VWM6_9PEZI</name>